<dbReference type="GO" id="GO:0006824">
    <property type="term" value="P:cobalt ion transport"/>
    <property type="evidence" value="ECO:0007669"/>
    <property type="project" value="InterPro"/>
</dbReference>
<keyword evidence="13" id="KW-1185">Reference proteome</keyword>
<dbReference type="SUPFAM" id="SSF52540">
    <property type="entry name" value="P-loop containing nucleoside triphosphate hydrolases"/>
    <property type="match status" value="1"/>
</dbReference>
<dbReference type="PANTHER" id="PTHR43553">
    <property type="entry name" value="HEAVY METAL TRANSPORTER"/>
    <property type="match status" value="1"/>
</dbReference>
<dbReference type="RefSeq" id="WP_078809716.1">
    <property type="nucleotide sequence ID" value="NZ_FUWM01000009.1"/>
</dbReference>
<dbReference type="Pfam" id="PF00005">
    <property type="entry name" value="ABC_tran"/>
    <property type="match status" value="1"/>
</dbReference>
<sequence>MAAIIEVDNLAYQYEDGTKALQDINLCIEENARVAILGPNGAGKSTLLFHLNALYLAQQGSVKIDFKEVSHQNKDWVRSQVGLVFQDPDDQIFSTTVFEDVAFGLLNFGWEDSEEIKVRVEWALKAVNILDLKDKPPHNLSYGQKKRVAIAGILAIEPKIIIFDEPMAYLDPKGQEEFLNIINQLHEREKTLLVVTHDIDFAAEWADTIIVIKDGKVLATGGTKLLSNLDLMGDANLSLPTITNLFNQLNINGDITLPQTIDEAVEILSDLL</sequence>
<dbReference type="InterPro" id="IPR003593">
    <property type="entry name" value="AAA+_ATPase"/>
</dbReference>
<dbReference type="InterPro" id="IPR005876">
    <property type="entry name" value="Co_trans_ATP-bd"/>
</dbReference>
<comment type="similarity">
    <text evidence="2 10">Belongs to the ABC transporter superfamily.</text>
</comment>
<name>A0A1T4LS92_9FIRM</name>
<dbReference type="PROSITE" id="PS00211">
    <property type="entry name" value="ABC_TRANSPORTER_1"/>
    <property type="match status" value="1"/>
</dbReference>
<keyword evidence="3 10" id="KW-0813">Transport</keyword>
<keyword evidence="5 10" id="KW-0547">Nucleotide-binding</keyword>
<comment type="function">
    <text evidence="9">Probably part of an ABC transporter complex. Responsible for energy coupling to the transport system.</text>
</comment>
<keyword evidence="4 10" id="KW-1003">Cell membrane</keyword>
<dbReference type="NCBIfam" id="TIGR01166">
    <property type="entry name" value="cbiO"/>
    <property type="match status" value="1"/>
</dbReference>
<dbReference type="AlphaFoldDB" id="A0A1T4LS92"/>
<evidence type="ECO:0000256" key="3">
    <source>
        <dbReference type="ARBA" id="ARBA00022448"/>
    </source>
</evidence>
<dbReference type="OrthoDB" id="9814634at2"/>
<organism evidence="12 13">
    <name type="scientific">Selenihalanaerobacter shriftii</name>
    <dbReference type="NCBI Taxonomy" id="142842"/>
    <lineage>
        <taxon>Bacteria</taxon>
        <taxon>Bacillati</taxon>
        <taxon>Bacillota</taxon>
        <taxon>Clostridia</taxon>
        <taxon>Halanaerobiales</taxon>
        <taxon>Halobacteroidaceae</taxon>
        <taxon>Selenihalanaerobacter</taxon>
    </lineage>
</organism>
<evidence type="ECO:0000256" key="8">
    <source>
        <dbReference type="ARBA" id="ARBA00023136"/>
    </source>
</evidence>
<dbReference type="PANTHER" id="PTHR43553:SF24">
    <property type="entry name" value="ENERGY-COUPLING FACTOR TRANSPORTER ATP-BINDING PROTEIN ECFA1"/>
    <property type="match status" value="1"/>
</dbReference>
<keyword evidence="8 10" id="KW-0472">Membrane</keyword>
<dbReference type="PROSITE" id="PS50893">
    <property type="entry name" value="ABC_TRANSPORTER_2"/>
    <property type="match status" value="1"/>
</dbReference>
<dbReference type="InterPro" id="IPR027417">
    <property type="entry name" value="P-loop_NTPase"/>
</dbReference>
<dbReference type="InterPro" id="IPR015856">
    <property type="entry name" value="ABC_transpr_CbiO/EcfA_su"/>
</dbReference>
<dbReference type="SMART" id="SM00382">
    <property type="entry name" value="AAA"/>
    <property type="match status" value="1"/>
</dbReference>
<comment type="subcellular location">
    <subcellularLocation>
        <location evidence="1 10">Cell membrane</location>
        <topology evidence="1 10">Peripheral membrane protein</topology>
    </subcellularLocation>
</comment>
<dbReference type="EMBL" id="FUWM01000009">
    <property type="protein sequence ID" value="SJZ57517.1"/>
    <property type="molecule type" value="Genomic_DNA"/>
</dbReference>
<evidence type="ECO:0000256" key="7">
    <source>
        <dbReference type="ARBA" id="ARBA00022967"/>
    </source>
</evidence>
<dbReference type="GO" id="GO:0042626">
    <property type="term" value="F:ATPase-coupled transmembrane transporter activity"/>
    <property type="evidence" value="ECO:0007669"/>
    <property type="project" value="TreeGrafter"/>
</dbReference>
<keyword evidence="7" id="KW-1278">Translocase</keyword>
<dbReference type="STRING" id="142842.SAMN02745118_01228"/>
<evidence type="ECO:0000256" key="6">
    <source>
        <dbReference type="ARBA" id="ARBA00022840"/>
    </source>
</evidence>
<evidence type="ECO:0000256" key="5">
    <source>
        <dbReference type="ARBA" id="ARBA00022741"/>
    </source>
</evidence>
<dbReference type="InterPro" id="IPR003439">
    <property type="entry name" value="ABC_transporter-like_ATP-bd"/>
</dbReference>
<dbReference type="Proteomes" id="UP000190625">
    <property type="component" value="Unassembled WGS sequence"/>
</dbReference>
<dbReference type="GO" id="GO:0005524">
    <property type="term" value="F:ATP binding"/>
    <property type="evidence" value="ECO:0007669"/>
    <property type="project" value="UniProtKB-UniRule"/>
</dbReference>
<evidence type="ECO:0000259" key="11">
    <source>
        <dbReference type="PROSITE" id="PS50893"/>
    </source>
</evidence>
<evidence type="ECO:0000313" key="13">
    <source>
        <dbReference type="Proteomes" id="UP000190625"/>
    </source>
</evidence>
<evidence type="ECO:0000256" key="10">
    <source>
        <dbReference type="RuleBase" id="RU364103"/>
    </source>
</evidence>
<accession>A0A1T4LS92</accession>
<evidence type="ECO:0000313" key="12">
    <source>
        <dbReference type="EMBL" id="SJZ57517.1"/>
    </source>
</evidence>
<dbReference type="InterPro" id="IPR050095">
    <property type="entry name" value="ECF_ABC_transporter_ATP-bd"/>
</dbReference>
<reference evidence="13" key="1">
    <citation type="submission" date="2017-02" db="EMBL/GenBank/DDBJ databases">
        <authorList>
            <person name="Varghese N."/>
            <person name="Submissions S."/>
        </authorList>
    </citation>
    <scope>NUCLEOTIDE SEQUENCE [LARGE SCALE GENOMIC DNA]</scope>
    <source>
        <strain evidence="13">ATCC BAA-73</strain>
    </source>
</reference>
<dbReference type="CDD" id="cd03225">
    <property type="entry name" value="ABC_cobalt_CbiO_domain1"/>
    <property type="match status" value="1"/>
</dbReference>
<dbReference type="GO" id="GO:0043190">
    <property type="term" value="C:ATP-binding cassette (ABC) transporter complex"/>
    <property type="evidence" value="ECO:0007669"/>
    <property type="project" value="TreeGrafter"/>
</dbReference>
<evidence type="ECO:0000256" key="2">
    <source>
        <dbReference type="ARBA" id="ARBA00005417"/>
    </source>
</evidence>
<protein>
    <recommendedName>
        <fullName evidence="10">ABC transporter ATP-binding protein</fullName>
    </recommendedName>
</protein>
<gene>
    <name evidence="12" type="ORF">SAMN02745118_01228</name>
</gene>
<proteinExistence type="inferred from homology"/>
<dbReference type="InterPro" id="IPR017871">
    <property type="entry name" value="ABC_transporter-like_CS"/>
</dbReference>
<dbReference type="GO" id="GO:0016887">
    <property type="term" value="F:ATP hydrolysis activity"/>
    <property type="evidence" value="ECO:0007669"/>
    <property type="project" value="InterPro"/>
</dbReference>
<evidence type="ECO:0000256" key="1">
    <source>
        <dbReference type="ARBA" id="ARBA00004202"/>
    </source>
</evidence>
<evidence type="ECO:0000256" key="9">
    <source>
        <dbReference type="ARBA" id="ARBA00025157"/>
    </source>
</evidence>
<evidence type="ECO:0000256" key="4">
    <source>
        <dbReference type="ARBA" id="ARBA00022475"/>
    </source>
</evidence>
<dbReference type="Gene3D" id="3.40.50.300">
    <property type="entry name" value="P-loop containing nucleotide triphosphate hydrolases"/>
    <property type="match status" value="1"/>
</dbReference>
<feature type="domain" description="ABC transporter" evidence="11">
    <location>
        <begin position="5"/>
        <end position="239"/>
    </location>
</feature>
<dbReference type="FunFam" id="3.40.50.300:FF:000224">
    <property type="entry name" value="Energy-coupling factor transporter ATP-binding protein EcfA"/>
    <property type="match status" value="1"/>
</dbReference>
<keyword evidence="6 10" id="KW-0067">ATP-binding</keyword>
<comment type="function">
    <text evidence="10">Part of an ABC transporter complex. Responsible for energy coupling to the transport system.</text>
</comment>